<dbReference type="Proteomes" id="UP000225706">
    <property type="component" value="Unassembled WGS sequence"/>
</dbReference>
<sequence>MRKFFTAYRVTSRSSRGVTPAKLLSNREIRSVIPELGNSKYSDSEARDKDAEMKQERTDYADGKRRARQSELEPVDLVLLKPRKESKLSTTYGALPYTVSKDYKVYELCSGKRGCSVCRVMRRHLWDSNRKKYGVNEFRIVVSNSIAVIRFNPWFKYVYLDSTSRNRGRKKTQRIVKE</sequence>
<dbReference type="EMBL" id="LSMT01000888">
    <property type="protein sequence ID" value="PFX13824.1"/>
    <property type="molecule type" value="Genomic_DNA"/>
</dbReference>
<protein>
    <submittedName>
        <fullName evidence="2">Uncharacterized protein</fullName>
    </submittedName>
</protein>
<reference evidence="3" key="1">
    <citation type="journal article" date="2017" name="bioRxiv">
        <title>Comparative analysis of the genomes of Stylophora pistillata and Acropora digitifera provides evidence for extensive differences between species of corals.</title>
        <authorList>
            <person name="Voolstra C.R."/>
            <person name="Li Y."/>
            <person name="Liew Y.J."/>
            <person name="Baumgarten S."/>
            <person name="Zoccola D."/>
            <person name="Flot J.-F."/>
            <person name="Tambutte S."/>
            <person name="Allemand D."/>
            <person name="Aranda M."/>
        </authorList>
    </citation>
    <scope>NUCLEOTIDE SEQUENCE [LARGE SCALE GENOMIC DNA]</scope>
</reference>
<evidence type="ECO:0000256" key="1">
    <source>
        <dbReference type="SAM" id="MobiDB-lite"/>
    </source>
</evidence>
<dbReference type="AlphaFoldDB" id="A0A2B4R652"/>
<keyword evidence="3" id="KW-1185">Reference proteome</keyword>
<evidence type="ECO:0000313" key="3">
    <source>
        <dbReference type="Proteomes" id="UP000225706"/>
    </source>
</evidence>
<gene>
    <name evidence="2" type="ORF">AWC38_SpisGene22061</name>
</gene>
<proteinExistence type="predicted"/>
<name>A0A2B4R652_STYPI</name>
<organism evidence="2 3">
    <name type="scientific">Stylophora pistillata</name>
    <name type="common">Smooth cauliflower coral</name>
    <dbReference type="NCBI Taxonomy" id="50429"/>
    <lineage>
        <taxon>Eukaryota</taxon>
        <taxon>Metazoa</taxon>
        <taxon>Cnidaria</taxon>
        <taxon>Anthozoa</taxon>
        <taxon>Hexacorallia</taxon>
        <taxon>Scleractinia</taxon>
        <taxon>Astrocoeniina</taxon>
        <taxon>Pocilloporidae</taxon>
        <taxon>Stylophora</taxon>
    </lineage>
</organism>
<evidence type="ECO:0000313" key="2">
    <source>
        <dbReference type="EMBL" id="PFX13824.1"/>
    </source>
</evidence>
<accession>A0A2B4R652</accession>
<comment type="caution">
    <text evidence="2">The sequence shown here is derived from an EMBL/GenBank/DDBJ whole genome shotgun (WGS) entry which is preliminary data.</text>
</comment>
<feature type="region of interest" description="Disordered" evidence="1">
    <location>
        <begin position="40"/>
        <end position="68"/>
    </location>
</feature>
<feature type="compositionally biased region" description="Basic and acidic residues" evidence="1">
    <location>
        <begin position="42"/>
        <end position="68"/>
    </location>
</feature>